<keyword evidence="2" id="KW-1185">Reference proteome</keyword>
<organism evidence="1 2">
    <name type="scientific">Diversispora epigaea</name>
    <dbReference type="NCBI Taxonomy" id="1348612"/>
    <lineage>
        <taxon>Eukaryota</taxon>
        <taxon>Fungi</taxon>
        <taxon>Fungi incertae sedis</taxon>
        <taxon>Mucoromycota</taxon>
        <taxon>Glomeromycotina</taxon>
        <taxon>Glomeromycetes</taxon>
        <taxon>Diversisporales</taxon>
        <taxon>Diversisporaceae</taxon>
        <taxon>Diversispora</taxon>
    </lineage>
</organism>
<dbReference type="EMBL" id="PQFF01000555">
    <property type="protein sequence ID" value="RHZ45130.1"/>
    <property type="molecule type" value="Genomic_DNA"/>
</dbReference>
<dbReference type="AlphaFoldDB" id="A0A397GAL4"/>
<dbReference type="OrthoDB" id="2489820at2759"/>
<gene>
    <name evidence="1" type="ORF">Glove_689g7</name>
</gene>
<comment type="caution">
    <text evidence="1">The sequence shown here is derived from an EMBL/GenBank/DDBJ whole genome shotgun (WGS) entry which is preliminary data.</text>
</comment>
<proteinExistence type="predicted"/>
<dbReference type="Proteomes" id="UP000266861">
    <property type="component" value="Unassembled WGS sequence"/>
</dbReference>
<reference evidence="1 2" key="1">
    <citation type="submission" date="2018-08" db="EMBL/GenBank/DDBJ databases">
        <title>Genome and evolution of the arbuscular mycorrhizal fungus Diversispora epigaea (formerly Glomus versiforme) and its bacterial endosymbionts.</title>
        <authorList>
            <person name="Sun X."/>
            <person name="Fei Z."/>
            <person name="Harrison M."/>
        </authorList>
    </citation>
    <scope>NUCLEOTIDE SEQUENCE [LARGE SCALE GENOMIC DNA]</scope>
    <source>
        <strain evidence="1 2">IT104</strain>
    </source>
</reference>
<evidence type="ECO:0000313" key="1">
    <source>
        <dbReference type="EMBL" id="RHZ45130.1"/>
    </source>
</evidence>
<protein>
    <submittedName>
        <fullName evidence="1">Uncharacterized protein</fullName>
    </submittedName>
</protein>
<accession>A0A397GAL4</accession>
<name>A0A397GAL4_9GLOM</name>
<evidence type="ECO:0000313" key="2">
    <source>
        <dbReference type="Proteomes" id="UP000266861"/>
    </source>
</evidence>
<sequence length="103" mass="12090">MLSKQRTRQGNSLAQDRFYFRGGDITDNQKFSSINIHPQCKSHIQIHCKRKSERIVVLQGKGIPKKSDLENAEYYSLCILTLFKPWETVHDLRENYNSWTEAC</sequence>